<protein>
    <submittedName>
        <fullName evidence="2">Uncharacterized protein</fullName>
    </submittedName>
</protein>
<evidence type="ECO:0000256" key="1">
    <source>
        <dbReference type="SAM" id="MobiDB-lite"/>
    </source>
</evidence>
<evidence type="ECO:0000313" key="3">
    <source>
        <dbReference type="Proteomes" id="UP000286931"/>
    </source>
</evidence>
<accession>A0A401YZI2</accession>
<dbReference type="Proteomes" id="UP000286931">
    <property type="component" value="Unassembled WGS sequence"/>
</dbReference>
<proteinExistence type="predicted"/>
<gene>
    <name evidence="2" type="ORF">EHYA_07780</name>
</gene>
<keyword evidence="3" id="KW-1185">Reference proteome</keyword>
<dbReference type="OrthoDB" id="5380902at2"/>
<name>A0A401YZI2_9ACTN</name>
<feature type="compositionally biased region" description="Low complexity" evidence="1">
    <location>
        <begin position="289"/>
        <end position="313"/>
    </location>
</feature>
<evidence type="ECO:0000313" key="2">
    <source>
        <dbReference type="EMBL" id="GCE00055.1"/>
    </source>
</evidence>
<sequence>MRANVTVLALHRHEGEPLEYEDAVWIGDGAGRGFLPPAGPACRRARVDRPGALRVALADGAAESLLARRWAELLVRACGAAPTPLLCGGTGFADVLARAADRWPDLTRRYLAERDRRGMPVQPYELRKLTRGAHASAVLAAHLAPHPWLSGRGQWAAAVLGDAYLFQVRGDRLWRVFPTSRRIDVATSNGADPAAVARRVRCARGTWTDRDLLYIANDTAGAWFLRTALAGGRPWEELREPAASGPSELARWVAARRRAGVLAEGDLTLVRVDPTIGPPRLTSTSTSDAEPALAVEAPPAPGPTTAGPRAWAR</sequence>
<reference evidence="2 3" key="1">
    <citation type="submission" date="2018-12" db="EMBL/GenBank/DDBJ databases">
        <title>Draft genome sequence of Embleya hyalina NBRC 13850T.</title>
        <authorList>
            <person name="Komaki H."/>
            <person name="Hosoyama A."/>
            <person name="Kimura A."/>
            <person name="Ichikawa N."/>
            <person name="Tamura T."/>
        </authorList>
    </citation>
    <scope>NUCLEOTIDE SEQUENCE [LARGE SCALE GENOMIC DNA]</scope>
    <source>
        <strain evidence="2 3">NBRC 13850</strain>
    </source>
</reference>
<feature type="region of interest" description="Disordered" evidence="1">
    <location>
        <begin position="275"/>
        <end position="313"/>
    </location>
</feature>
<dbReference type="RefSeq" id="WP_126641796.1">
    <property type="nucleotide sequence ID" value="NZ_BIFH01000036.1"/>
</dbReference>
<dbReference type="AlphaFoldDB" id="A0A401YZI2"/>
<organism evidence="2 3">
    <name type="scientific">Embleya hyalina</name>
    <dbReference type="NCBI Taxonomy" id="516124"/>
    <lineage>
        <taxon>Bacteria</taxon>
        <taxon>Bacillati</taxon>
        <taxon>Actinomycetota</taxon>
        <taxon>Actinomycetes</taxon>
        <taxon>Kitasatosporales</taxon>
        <taxon>Streptomycetaceae</taxon>
        <taxon>Embleya</taxon>
    </lineage>
</organism>
<dbReference type="EMBL" id="BIFH01000036">
    <property type="protein sequence ID" value="GCE00055.1"/>
    <property type="molecule type" value="Genomic_DNA"/>
</dbReference>
<comment type="caution">
    <text evidence="2">The sequence shown here is derived from an EMBL/GenBank/DDBJ whole genome shotgun (WGS) entry which is preliminary data.</text>
</comment>